<gene>
    <name evidence="1" type="ORF">BXY45_10580</name>
</gene>
<evidence type="ECO:0000313" key="1">
    <source>
        <dbReference type="EMBL" id="PWJ54873.1"/>
    </source>
</evidence>
<protein>
    <submittedName>
        <fullName evidence="1">Uncharacterized protein</fullName>
    </submittedName>
</protein>
<sequence length="139" mass="14737">MKTSLVIVEVRAAGRPGEVVDREVPAPIGTTTLRRLLTALVQSEVEAYEARRSEQLVLRVLTPADLALGHADGRFRGGGRSVPAAPALATAVARALEAFEDGLVLALLDGEPVDDLDADVHVDVRTRLRLVRLVALTGG</sequence>
<name>A0A316AAZ5_9ACTN</name>
<dbReference type="Proteomes" id="UP000245469">
    <property type="component" value="Unassembled WGS sequence"/>
</dbReference>
<evidence type="ECO:0000313" key="2">
    <source>
        <dbReference type="Proteomes" id="UP000245469"/>
    </source>
</evidence>
<accession>A0A316AAZ5</accession>
<keyword evidence="2" id="KW-1185">Reference proteome</keyword>
<dbReference type="AlphaFoldDB" id="A0A316AAZ5"/>
<reference evidence="1 2" key="1">
    <citation type="submission" date="2018-03" db="EMBL/GenBank/DDBJ databases">
        <title>Genomic Encyclopedia of Archaeal and Bacterial Type Strains, Phase II (KMG-II): from individual species to whole genera.</title>
        <authorList>
            <person name="Goeker M."/>
        </authorList>
    </citation>
    <scope>NUCLEOTIDE SEQUENCE [LARGE SCALE GENOMIC DNA]</scope>
    <source>
        <strain evidence="1 2">DSM 44889</strain>
    </source>
</reference>
<proteinExistence type="predicted"/>
<organism evidence="1 2">
    <name type="scientific">Quadrisphaera granulorum</name>
    <dbReference type="NCBI Taxonomy" id="317664"/>
    <lineage>
        <taxon>Bacteria</taxon>
        <taxon>Bacillati</taxon>
        <taxon>Actinomycetota</taxon>
        <taxon>Actinomycetes</taxon>
        <taxon>Kineosporiales</taxon>
        <taxon>Kineosporiaceae</taxon>
        <taxon>Quadrisphaera</taxon>
    </lineage>
</organism>
<comment type="caution">
    <text evidence="1">The sequence shown here is derived from an EMBL/GenBank/DDBJ whole genome shotgun (WGS) entry which is preliminary data.</text>
</comment>
<dbReference type="EMBL" id="QGDQ01000005">
    <property type="protein sequence ID" value="PWJ54873.1"/>
    <property type="molecule type" value="Genomic_DNA"/>
</dbReference>